<organism evidence="2 3">
    <name type="scientific">Sinomonas atrocyanea</name>
    <dbReference type="NCBI Taxonomy" id="37927"/>
    <lineage>
        <taxon>Bacteria</taxon>
        <taxon>Bacillati</taxon>
        <taxon>Actinomycetota</taxon>
        <taxon>Actinomycetes</taxon>
        <taxon>Micrococcales</taxon>
        <taxon>Micrococcaceae</taxon>
        <taxon>Sinomonas</taxon>
    </lineage>
</organism>
<reference evidence="2 3" key="1">
    <citation type="submission" date="2016-02" db="EMBL/GenBank/DDBJ databases">
        <title>Complete genome of Sinomonas atrocyanea KCTC 3377.</title>
        <authorList>
            <person name="Kim K.M."/>
        </authorList>
    </citation>
    <scope>NUCLEOTIDE SEQUENCE [LARGE SCALE GENOMIC DNA]</scope>
    <source>
        <strain evidence="2 3">KCTC 3377</strain>
    </source>
</reference>
<evidence type="ECO:0000313" key="2">
    <source>
        <dbReference type="EMBL" id="AMM32971.1"/>
    </source>
</evidence>
<dbReference type="PATRIC" id="fig|37927.3.peg.2370"/>
<evidence type="ECO:0000256" key="1">
    <source>
        <dbReference type="SAM" id="Phobius"/>
    </source>
</evidence>
<dbReference type="RefSeq" id="WP_066498129.1">
    <property type="nucleotide sequence ID" value="NZ_BJMO01000053.1"/>
</dbReference>
<keyword evidence="1" id="KW-0812">Transmembrane</keyword>
<keyword evidence="1" id="KW-1133">Transmembrane helix</keyword>
<accession>A0A127A264</accession>
<protein>
    <submittedName>
        <fullName evidence="2">Uncharacterized protein</fullName>
    </submittedName>
</protein>
<dbReference type="OrthoDB" id="5079845at2"/>
<dbReference type="EMBL" id="CP014518">
    <property type="protein sequence ID" value="AMM32971.1"/>
    <property type="molecule type" value="Genomic_DNA"/>
</dbReference>
<name>A0A127A264_9MICC</name>
<sequence>MPADTPFYGPLAYSGFWLFLGLALAAAAVGWVGYAVVSTRPPRAVAEASIPRFHASPGLRRVYLGRIEEIAALLEAGEIGSRTAAQELSQIVRGFVQEATGVRASRMTLEELRRQPVPAVATAVERFYPGEFSAPGEPDAEAALAAARTVVDSWT</sequence>
<keyword evidence="1" id="KW-0472">Membrane</keyword>
<dbReference type="Proteomes" id="UP000070134">
    <property type="component" value="Chromosome"/>
</dbReference>
<proteinExistence type="predicted"/>
<keyword evidence="3" id="KW-1185">Reference proteome</keyword>
<feature type="transmembrane region" description="Helical" evidence="1">
    <location>
        <begin position="16"/>
        <end position="37"/>
    </location>
</feature>
<dbReference type="KEGG" id="satk:SA2016_2302"/>
<dbReference type="STRING" id="37927.SA2016_2302"/>
<dbReference type="AlphaFoldDB" id="A0A127A264"/>
<gene>
    <name evidence="2" type="ORF">SA2016_2302</name>
</gene>
<evidence type="ECO:0000313" key="3">
    <source>
        <dbReference type="Proteomes" id="UP000070134"/>
    </source>
</evidence>